<name>A0A835LS62_9MAGN</name>
<keyword evidence="2 3" id="KW-0694">RNA-binding</keyword>
<dbReference type="Pfam" id="PF00076">
    <property type="entry name" value="RRM_1"/>
    <property type="match status" value="2"/>
</dbReference>
<evidence type="ECO:0000313" key="5">
    <source>
        <dbReference type="EMBL" id="KAF9601479.1"/>
    </source>
</evidence>
<gene>
    <name evidence="5" type="ORF">IFM89_020246</name>
</gene>
<evidence type="ECO:0000256" key="3">
    <source>
        <dbReference type="PROSITE-ProRule" id="PRU00176"/>
    </source>
</evidence>
<protein>
    <recommendedName>
        <fullName evidence="4">RRM domain-containing protein</fullName>
    </recommendedName>
</protein>
<dbReference type="Proteomes" id="UP000631114">
    <property type="component" value="Unassembled WGS sequence"/>
</dbReference>
<keyword evidence="1" id="KW-0677">Repeat</keyword>
<reference evidence="5 6" key="1">
    <citation type="submission" date="2020-10" db="EMBL/GenBank/DDBJ databases">
        <title>The Coptis chinensis genome and diversification of protoberbering-type alkaloids.</title>
        <authorList>
            <person name="Wang B."/>
            <person name="Shu S."/>
            <person name="Song C."/>
            <person name="Liu Y."/>
        </authorList>
    </citation>
    <scope>NUCLEOTIDE SEQUENCE [LARGE SCALE GENOMIC DNA]</scope>
    <source>
        <strain evidence="5">HL-2020</strain>
        <tissue evidence="5">Leaf</tissue>
    </source>
</reference>
<dbReference type="InterPro" id="IPR012677">
    <property type="entry name" value="Nucleotide-bd_a/b_plait_sf"/>
</dbReference>
<proteinExistence type="predicted"/>
<dbReference type="GO" id="GO:0006417">
    <property type="term" value="P:regulation of translation"/>
    <property type="evidence" value="ECO:0007669"/>
    <property type="project" value="TreeGrafter"/>
</dbReference>
<dbReference type="SMART" id="SM00360">
    <property type="entry name" value="RRM"/>
    <property type="match status" value="2"/>
</dbReference>
<dbReference type="PANTHER" id="PTHR48032:SF12">
    <property type="entry name" value="RRM DOMAIN-CONTAINING PROTEIN"/>
    <property type="match status" value="1"/>
</dbReference>
<evidence type="ECO:0000256" key="2">
    <source>
        <dbReference type="ARBA" id="ARBA00022884"/>
    </source>
</evidence>
<evidence type="ECO:0000259" key="4">
    <source>
        <dbReference type="PROSITE" id="PS50102"/>
    </source>
</evidence>
<sequence>MERVKLYIGGLSLGTEKDALYEHFSKYGKVKDAFVIRKGDNGIVRKFGFVEFFDVSLAEKALQENHVIRGKTVDVRIAAPRFEQHHNMQHQYKTKKIFVGGLSAKVTDDDFKNYFEKFGNITDVVVIDDSTGRRRGFGFITFDSEEAVDSVMRNNFHVVKEKTVEVKRAIPKERIGYNYNDNNSKNRRNGYNNGVFAGRDSDWSNHYIYFPFYSPPNYGYYGPVFFHGYADSYPYAGSYPYGATTFGGYSHEDYSGVSYGNSTGSPWYTGRSMSPYGNSGIYPAYMTSVAAGYMDATAGGYYDLMRPISNEDQNQDVNIDMEQMVANTLEGQTADNDSSGITGNYDVR</sequence>
<dbReference type="GO" id="GO:0003729">
    <property type="term" value="F:mRNA binding"/>
    <property type="evidence" value="ECO:0007669"/>
    <property type="project" value="TreeGrafter"/>
</dbReference>
<dbReference type="OrthoDB" id="1875751at2759"/>
<comment type="caution">
    <text evidence="5">The sequence shown here is derived from an EMBL/GenBank/DDBJ whole genome shotgun (WGS) entry which is preliminary data.</text>
</comment>
<dbReference type="Gene3D" id="3.30.70.330">
    <property type="match status" value="2"/>
</dbReference>
<evidence type="ECO:0000313" key="6">
    <source>
        <dbReference type="Proteomes" id="UP000631114"/>
    </source>
</evidence>
<dbReference type="EMBL" id="JADFTS010000006">
    <property type="protein sequence ID" value="KAF9601479.1"/>
    <property type="molecule type" value="Genomic_DNA"/>
</dbReference>
<dbReference type="InterPro" id="IPR035979">
    <property type="entry name" value="RBD_domain_sf"/>
</dbReference>
<accession>A0A835LS62</accession>
<dbReference type="InterPro" id="IPR000504">
    <property type="entry name" value="RRM_dom"/>
</dbReference>
<dbReference type="SUPFAM" id="SSF54928">
    <property type="entry name" value="RNA-binding domain, RBD"/>
    <property type="match status" value="2"/>
</dbReference>
<dbReference type="PANTHER" id="PTHR48032">
    <property type="entry name" value="RNA-BINDING PROTEIN MUSASHI HOMOLOG RBP6"/>
    <property type="match status" value="1"/>
</dbReference>
<feature type="domain" description="RRM" evidence="4">
    <location>
        <begin position="95"/>
        <end position="171"/>
    </location>
</feature>
<keyword evidence="6" id="KW-1185">Reference proteome</keyword>
<organism evidence="5 6">
    <name type="scientific">Coptis chinensis</name>
    <dbReference type="NCBI Taxonomy" id="261450"/>
    <lineage>
        <taxon>Eukaryota</taxon>
        <taxon>Viridiplantae</taxon>
        <taxon>Streptophyta</taxon>
        <taxon>Embryophyta</taxon>
        <taxon>Tracheophyta</taxon>
        <taxon>Spermatophyta</taxon>
        <taxon>Magnoliopsida</taxon>
        <taxon>Ranunculales</taxon>
        <taxon>Ranunculaceae</taxon>
        <taxon>Coptidoideae</taxon>
        <taxon>Coptis</taxon>
    </lineage>
</organism>
<dbReference type="AlphaFoldDB" id="A0A835LS62"/>
<evidence type="ECO:0000256" key="1">
    <source>
        <dbReference type="ARBA" id="ARBA00022737"/>
    </source>
</evidence>
<dbReference type="PROSITE" id="PS50102">
    <property type="entry name" value="RRM"/>
    <property type="match status" value="2"/>
</dbReference>
<feature type="domain" description="RRM" evidence="4">
    <location>
        <begin position="4"/>
        <end position="80"/>
    </location>
</feature>